<protein>
    <submittedName>
        <fullName evidence="2">Uncharacterized protein</fullName>
    </submittedName>
</protein>
<sequence length="147" mass="15723">MRLCGRRGRFHRLFGRLRCIGVQGSGVDHTRVGAYNVDGDESGDPDILLVRSPEGADLASIDTQLYERPLFTTGGPRGTSFLWVDPGAPSLRSVDGSGKEVASVDVKSALGDERTGYCDDIAIAPTDAPNADTEKHSAQTPCFSTLR</sequence>
<dbReference type="EMBL" id="JBIMSN010000037">
    <property type="protein sequence ID" value="MFH5228785.1"/>
    <property type="molecule type" value="Genomic_DNA"/>
</dbReference>
<gene>
    <name evidence="2" type="ORF">ACHIRB_09400</name>
</gene>
<feature type="region of interest" description="Disordered" evidence="1">
    <location>
        <begin position="125"/>
        <end position="147"/>
    </location>
</feature>
<keyword evidence="3" id="KW-1185">Reference proteome</keyword>
<evidence type="ECO:0000313" key="3">
    <source>
        <dbReference type="Proteomes" id="UP001609219"/>
    </source>
</evidence>
<comment type="caution">
    <text evidence="2">The sequence shown here is derived from an EMBL/GenBank/DDBJ whole genome shotgun (WGS) entry which is preliminary data.</text>
</comment>
<evidence type="ECO:0000256" key="1">
    <source>
        <dbReference type="SAM" id="MobiDB-lite"/>
    </source>
</evidence>
<evidence type="ECO:0000313" key="2">
    <source>
        <dbReference type="EMBL" id="MFH5228785.1"/>
    </source>
</evidence>
<accession>A0ABW7K464</accession>
<name>A0ABW7K464_9NOCA</name>
<dbReference type="Proteomes" id="UP001609219">
    <property type="component" value="Unassembled WGS sequence"/>
</dbReference>
<feature type="compositionally biased region" description="Polar residues" evidence="1">
    <location>
        <begin position="138"/>
        <end position="147"/>
    </location>
</feature>
<proteinExistence type="predicted"/>
<organism evidence="2 3">
    <name type="scientific">Antrihabitans spumae</name>
    <dbReference type="NCBI Taxonomy" id="3373370"/>
    <lineage>
        <taxon>Bacteria</taxon>
        <taxon>Bacillati</taxon>
        <taxon>Actinomycetota</taxon>
        <taxon>Actinomycetes</taxon>
        <taxon>Mycobacteriales</taxon>
        <taxon>Nocardiaceae</taxon>
        <taxon>Antrihabitans</taxon>
    </lineage>
</organism>
<dbReference type="RefSeq" id="WP_395127677.1">
    <property type="nucleotide sequence ID" value="NZ_JBIMSN010000037.1"/>
</dbReference>
<reference evidence="2 3" key="1">
    <citation type="submission" date="2024-10" db="EMBL/GenBank/DDBJ databases">
        <authorList>
            <person name="Riesco R."/>
        </authorList>
    </citation>
    <scope>NUCLEOTIDE SEQUENCE [LARGE SCALE GENOMIC DNA]</scope>
    <source>
        <strain evidence="2 3">NCIMB 15450</strain>
    </source>
</reference>